<comment type="function">
    <text evidence="3">Catalyzes the ferredoxin-dependent oxidative decarboxylation of arylpyruvates.</text>
</comment>
<dbReference type="SUPFAM" id="SSF52518">
    <property type="entry name" value="Thiamin diphosphate-binding fold (THDP-binding)"/>
    <property type="match status" value="2"/>
</dbReference>
<keyword evidence="1 3" id="KW-0479">Metal-binding</keyword>
<dbReference type="STRING" id="762486.SAMN05444411_10621"/>
<accession>A0A1H3C3L8</accession>
<evidence type="ECO:0000256" key="2">
    <source>
        <dbReference type="ARBA" id="ARBA00023002"/>
    </source>
</evidence>
<dbReference type="GO" id="GO:0043805">
    <property type="term" value="F:indolepyruvate ferredoxin oxidoreductase activity"/>
    <property type="evidence" value="ECO:0007669"/>
    <property type="project" value="UniProtKB-UniRule"/>
</dbReference>
<dbReference type="InterPro" id="IPR045025">
    <property type="entry name" value="HACL1-like"/>
</dbReference>
<evidence type="ECO:0000313" key="7">
    <source>
        <dbReference type="Proteomes" id="UP000199595"/>
    </source>
</evidence>
<protein>
    <recommendedName>
        <fullName evidence="3">Indolepyruvate oxidoreductase subunit IorA</fullName>
        <shortName evidence="3">IOR</shortName>
        <ecNumber evidence="3">1.2.7.8</ecNumber>
    </recommendedName>
    <alternativeName>
        <fullName evidence="3">Indolepyruvate ferredoxin oxidoreductase subunit alpha</fullName>
    </alternativeName>
</protein>
<dbReference type="InterPro" id="IPR002880">
    <property type="entry name" value="Pyrv_Fd/Flavodoxin_OxRdtase_N"/>
</dbReference>
<sequence length="539" mass="59531">MKQLFLGNEALAQAAIDSGISGVYAYPGTPSTEITEYIQKSKLAKELNIHSKWSVNEKTAMEAALGMSYAGKRSLTVMKHVGLNVAADVFMNMSVSGINGGLVVVVADDPSMHSSQNEQDSRYYGRFALIPILEPSTQQETYNITRYAFELSEKMGLPIMIRMVTRLSHSRAGITTFEREAQKEISLPTDPHQFQLIPIHARKRYQHLIDIQSENRESSEQSKFNKYINGPNTTIGVIAAGIAYNYLMENFEDDGCPYPILKISQYPMPKEKIKKLFNDCDKILVLEDGYPFIEEIIADFLKDTKKRKVIGRLTGHLNRVGELNPDNISEALGFPSKQFEEIPEIVTGRPPELCIGCAHRDLFDAINVLGKEMSSQQVFGDIGCYALGVLPPFQSINTLIDMGASITMAKGAADAGIHPSIAIIGDSTFTHSGMTGLLDAVIENTPMTVIISDNSAVAMTGAQDSSASGRLVSICKGIGVEKEHLKIITPLHKNMEENIDTIRQELNYKGISVVIAQRPCIQIPKEMKARIREIKKETV</sequence>
<feature type="domain" description="Thiamine pyrophosphate enzyme TPP-binding" evidence="5">
    <location>
        <begin position="381"/>
        <end position="470"/>
    </location>
</feature>
<feature type="domain" description="Pyruvate flavodoxin/ferredoxin oxidoreductase pyrimidine binding" evidence="4">
    <location>
        <begin position="14"/>
        <end position="193"/>
    </location>
</feature>
<evidence type="ECO:0000313" key="6">
    <source>
        <dbReference type="EMBL" id="SDX48109.1"/>
    </source>
</evidence>
<keyword evidence="3" id="KW-0249">Electron transport</keyword>
<dbReference type="PANTHER" id="PTHR43710">
    <property type="entry name" value="2-HYDROXYACYL-COA LYASE"/>
    <property type="match status" value="1"/>
</dbReference>
<keyword evidence="2 3" id="KW-0560">Oxidoreductase</keyword>
<dbReference type="RefSeq" id="WP_217633396.1">
    <property type="nucleotide sequence ID" value="NZ_FNNJ01000006.1"/>
</dbReference>
<reference evidence="6 7" key="1">
    <citation type="submission" date="2016-10" db="EMBL/GenBank/DDBJ databases">
        <authorList>
            <person name="de Groot N.N."/>
        </authorList>
    </citation>
    <scope>NUCLEOTIDE SEQUENCE [LARGE SCALE GENOMIC DNA]</scope>
    <source>
        <strain evidence="6 7">DSM 24956</strain>
    </source>
</reference>
<organism evidence="6 7">
    <name type="scientific">Lutibacter oricola</name>
    <dbReference type="NCBI Taxonomy" id="762486"/>
    <lineage>
        <taxon>Bacteria</taxon>
        <taxon>Pseudomonadati</taxon>
        <taxon>Bacteroidota</taxon>
        <taxon>Flavobacteriia</taxon>
        <taxon>Flavobacteriales</taxon>
        <taxon>Flavobacteriaceae</taxon>
        <taxon>Lutibacter</taxon>
    </lineage>
</organism>
<evidence type="ECO:0000256" key="1">
    <source>
        <dbReference type="ARBA" id="ARBA00022723"/>
    </source>
</evidence>
<dbReference type="EC" id="1.2.7.8" evidence="3"/>
<dbReference type="InterPro" id="IPR017721">
    <property type="entry name" value="IorA"/>
</dbReference>
<keyword evidence="3" id="KW-0408">Iron</keyword>
<dbReference type="AlphaFoldDB" id="A0A1H3C3L8"/>
<evidence type="ECO:0000259" key="4">
    <source>
        <dbReference type="Pfam" id="PF01855"/>
    </source>
</evidence>
<dbReference type="Pfam" id="PF02775">
    <property type="entry name" value="TPP_enzyme_C"/>
    <property type="match status" value="1"/>
</dbReference>
<keyword evidence="3" id="KW-0004">4Fe-4S</keyword>
<evidence type="ECO:0000256" key="3">
    <source>
        <dbReference type="PIRNR" id="PIRNR006439"/>
    </source>
</evidence>
<dbReference type="Pfam" id="PF01855">
    <property type="entry name" value="POR_N"/>
    <property type="match status" value="1"/>
</dbReference>
<gene>
    <name evidence="6" type="ORF">SAMN05444411_10621</name>
</gene>
<dbReference type="Proteomes" id="UP000199595">
    <property type="component" value="Unassembled WGS sequence"/>
</dbReference>
<proteinExistence type="predicted"/>
<dbReference type="PIRSF" id="PIRSF006439">
    <property type="entry name" value="Indolepyruvate_ferr_oxidored"/>
    <property type="match status" value="1"/>
</dbReference>
<dbReference type="InterPro" id="IPR011766">
    <property type="entry name" value="TPP_enzyme_TPP-bd"/>
</dbReference>
<dbReference type="InterPro" id="IPR029061">
    <property type="entry name" value="THDP-binding"/>
</dbReference>
<dbReference type="GO" id="GO:0030976">
    <property type="term" value="F:thiamine pyrophosphate binding"/>
    <property type="evidence" value="ECO:0007669"/>
    <property type="project" value="InterPro"/>
</dbReference>
<dbReference type="CDD" id="cd07034">
    <property type="entry name" value="TPP_PYR_PFOR_IOR-alpha_like"/>
    <property type="match status" value="1"/>
</dbReference>
<dbReference type="Gene3D" id="3.40.50.970">
    <property type="match status" value="2"/>
</dbReference>
<dbReference type="FunFam" id="3.40.50.970:FF:000039">
    <property type="entry name" value="Indolepyruvate oxidoreductase subunit IorA"/>
    <property type="match status" value="1"/>
</dbReference>
<dbReference type="PANTHER" id="PTHR43710:SF5">
    <property type="entry name" value="INDOLEPYRUVATE FERREDOXIN OXIDOREDUCTASE ALPHA SUBUNIT"/>
    <property type="match status" value="1"/>
</dbReference>
<name>A0A1H3C3L8_9FLAO</name>
<keyword evidence="6" id="KW-0670">Pyruvate</keyword>
<keyword evidence="7" id="KW-1185">Reference proteome</keyword>
<comment type="catalytic activity">
    <reaction evidence="3">
        <text>indole-3-pyruvate + 2 oxidized [2Fe-2S]-[ferredoxin] + CoA = (indol-3-yl)acetyl-CoA + 2 reduced [2Fe-2S]-[ferredoxin] + CO2 + H(+)</text>
        <dbReference type="Rhea" id="RHEA:12645"/>
        <dbReference type="Rhea" id="RHEA-COMP:10000"/>
        <dbReference type="Rhea" id="RHEA-COMP:10001"/>
        <dbReference type="ChEBI" id="CHEBI:15378"/>
        <dbReference type="ChEBI" id="CHEBI:16526"/>
        <dbReference type="ChEBI" id="CHEBI:17640"/>
        <dbReference type="ChEBI" id="CHEBI:33737"/>
        <dbReference type="ChEBI" id="CHEBI:33738"/>
        <dbReference type="ChEBI" id="CHEBI:57271"/>
        <dbReference type="ChEBI" id="CHEBI:57287"/>
        <dbReference type="EC" id="1.2.7.8"/>
    </reaction>
</comment>
<dbReference type="GO" id="GO:0044281">
    <property type="term" value="P:small molecule metabolic process"/>
    <property type="evidence" value="ECO:0007669"/>
    <property type="project" value="UniProtKB-ARBA"/>
</dbReference>
<dbReference type="CDD" id="cd02008">
    <property type="entry name" value="TPP_IOR_alpha"/>
    <property type="match status" value="1"/>
</dbReference>
<evidence type="ECO:0000259" key="5">
    <source>
        <dbReference type="Pfam" id="PF02775"/>
    </source>
</evidence>
<dbReference type="GO" id="GO:0046872">
    <property type="term" value="F:metal ion binding"/>
    <property type="evidence" value="ECO:0007669"/>
    <property type="project" value="UniProtKB-UniRule"/>
</dbReference>
<keyword evidence="3" id="KW-0813">Transport</keyword>
<dbReference type="GO" id="GO:0051539">
    <property type="term" value="F:4 iron, 4 sulfur cluster binding"/>
    <property type="evidence" value="ECO:0007669"/>
    <property type="project" value="UniProtKB-UniRule"/>
</dbReference>
<comment type="cofactor">
    <cofactor evidence="3">
        <name>[4Fe-4S] cluster</name>
        <dbReference type="ChEBI" id="CHEBI:49883"/>
    </cofactor>
    <text evidence="3">Binds 2 [4Fe-4S] clusters. In this family the first cluster has a non-standard and varying [4Fe-4S] binding motif CX(2)CX(2)CX(4-5)CP.</text>
</comment>
<keyword evidence="3" id="KW-0411">Iron-sulfur</keyword>
<dbReference type="EMBL" id="FNNJ01000006">
    <property type="protein sequence ID" value="SDX48109.1"/>
    <property type="molecule type" value="Genomic_DNA"/>
</dbReference>